<evidence type="ECO:0000313" key="2">
    <source>
        <dbReference type="EMBL" id="KAG2634414.1"/>
    </source>
</evidence>
<sequence>MLRCIAPPLAGALPRVICTAAIQTPHPNRSPVPSSTPSPRSSPWATSPPRCASSWAPWSASLSRPSPRTSPRSRPSTRPSRSATTRPALRRSRWRRRCSTASSPSATRPPCCGGFAARTDRAGPTPPPSRGSAASRTPGARSGRWPWTGCRPRLSCGRQCGTRCCMMPGSRRRGRWRRGCGCRRPARLWS</sequence>
<feature type="compositionally biased region" description="Low complexity" evidence="1">
    <location>
        <begin position="99"/>
        <end position="112"/>
    </location>
</feature>
<accession>A0A8T0VMC7</accession>
<dbReference type="AlphaFoldDB" id="A0A8T0VMC7"/>
<protein>
    <submittedName>
        <fullName evidence="2">Uncharacterized protein</fullName>
    </submittedName>
</protein>
<proteinExistence type="predicted"/>
<evidence type="ECO:0000313" key="3">
    <source>
        <dbReference type="Proteomes" id="UP000823388"/>
    </source>
</evidence>
<organism evidence="2 3">
    <name type="scientific">Panicum virgatum</name>
    <name type="common">Blackwell switchgrass</name>
    <dbReference type="NCBI Taxonomy" id="38727"/>
    <lineage>
        <taxon>Eukaryota</taxon>
        <taxon>Viridiplantae</taxon>
        <taxon>Streptophyta</taxon>
        <taxon>Embryophyta</taxon>
        <taxon>Tracheophyta</taxon>
        <taxon>Spermatophyta</taxon>
        <taxon>Magnoliopsida</taxon>
        <taxon>Liliopsida</taxon>
        <taxon>Poales</taxon>
        <taxon>Poaceae</taxon>
        <taxon>PACMAD clade</taxon>
        <taxon>Panicoideae</taxon>
        <taxon>Panicodae</taxon>
        <taxon>Paniceae</taxon>
        <taxon>Panicinae</taxon>
        <taxon>Panicum</taxon>
        <taxon>Panicum sect. Hiantes</taxon>
    </lineage>
</organism>
<dbReference type="Proteomes" id="UP000823388">
    <property type="component" value="Chromosome 2N"/>
</dbReference>
<feature type="compositionally biased region" description="Low complexity" evidence="1">
    <location>
        <begin position="37"/>
        <end position="87"/>
    </location>
</feature>
<dbReference type="EMBL" id="CM029040">
    <property type="protein sequence ID" value="KAG2634414.1"/>
    <property type="molecule type" value="Genomic_DNA"/>
</dbReference>
<feature type="compositionally biased region" description="Basic residues" evidence="1">
    <location>
        <begin position="88"/>
        <end position="98"/>
    </location>
</feature>
<name>A0A8T0VMC7_PANVG</name>
<keyword evidence="3" id="KW-1185">Reference proteome</keyword>
<feature type="region of interest" description="Disordered" evidence="1">
    <location>
        <begin position="25"/>
        <end position="144"/>
    </location>
</feature>
<comment type="caution">
    <text evidence="2">The sequence shown here is derived from an EMBL/GenBank/DDBJ whole genome shotgun (WGS) entry which is preliminary data.</text>
</comment>
<reference evidence="2 3" key="1">
    <citation type="submission" date="2020-05" db="EMBL/GenBank/DDBJ databases">
        <title>WGS assembly of Panicum virgatum.</title>
        <authorList>
            <person name="Lovell J.T."/>
            <person name="Jenkins J."/>
            <person name="Shu S."/>
            <person name="Juenger T.E."/>
            <person name="Schmutz J."/>
        </authorList>
    </citation>
    <scope>NUCLEOTIDE SEQUENCE [LARGE SCALE GENOMIC DNA]</scope>
    <source>
        <strain evidence="3">cv. AP13</strain>
    </source>
</reference>
<gene>
    <name evidence="2" type="ORF">PVAP13_2NG258312</name>
</gene>
<evidence type="ECO:0000256" key="1">
    <source>
        <dbReference type="SAM" id="MobiDB-lite"/>
    </source>
</evidence>